<protein>
    <submittedName>
        <fullName evidence="2">Uncharacterized protein</fullName>
    </submittedName>
</protein>
<reference evidence="2" key="1">
    <citation type="journal article" date="2020" name="Fungal Divers.">
        <title>Resolving the Mortierellaceae phylogeny through synthesis of multi-gene phylogenetics and phylogenomics.</title>
        <authorList>
            <person name="Vandepol N."/>
            <person name="Liber J."/>
            <person name="Desiro A."/>
            <person name="Na H."/>
            <person name="Kennedy M."/>
            <person name="Barry K."/>
            <person name="Grigoriev I.V."/>
            <person name="Miller A.N."/>
            <person name="O'Donnell K."/>
            <person name="Stajich J.E."/>
            <person name="Bonito G."/>
        </authorList>
    </citation>
    <scope>NUCLEOTIDE SEQUENCE</scope>
    <source>
        <strain evidence="2">KOD1015</strain>
    </source>
</reference>
<feature type="compositionally biased region" description="Polar residues" evidence="1">
    <location>
        <begin position="191"/>
        <end position="201"/>
    </location>
</feature>
<feature type="compositionally biased region" description="Gly residues" evidence="1">
    <location>
        <begin position="333"/>
        <end position="353"/>
    </location>
</feature>
<accession>A0A9P6KAQ3</accession>
<dbReference type="Proteomes" id="UP000780801">
    <property type="component" value="Unassembled WGS sequence"/>
</dbReference>
<evidence type="ECO:0000256" key="1">
    <source>
        <dbReference type="SAM" id="MobiDB-lite"/>
    </source>
</evidence>
<feature type="non-terminal residue" evidence="2">
    <location>
        <position position="353"/>
    </location>
</feature>
<feature type="compositionally biased region" description="Polar residues" evidence="1">
    <location>
        <begin position="57"/>
        <end position="67"/>
    </location>
</feature>
<evidence type="ECO:0000313" key="2">
    <source>
        <dbReference type="EMBL" id="KAF9578484.1"/>
    </source>
</evidence>
<feature type="region of interest" description="Disordered" evidence="1">
    <location>
        <begin position="1"/>
        <end position="201"/>
    </location>
</feature>
<feature type="compositionally biased region" description="Low complexity" evidence="1">
    <location>
        <begin position="313"/>
        <end position="332"/>
    </location>
</feature>
<feature type="region of interest" description="Disordered" evidence="1">
    <location>
        <begin position="214"/>
        <end position="353"/>
    </location>
</feature>
<feature type="compositionally biased region" description="Basic and acidic residues" evidence="1">
    <location>
        <begin position="136"/>
        <end position="165"/>
    </location>
</feature>
<evidence type="ECO:0000313" key="3">
    <source>
        <dbReference type="Proteomes" id="UP000780801"/>
    </source>
</evidence>
<comment type="caution">
    <text evidence="2">The sequence shown here is derived from an EMBL/GenBank/DDBJ whole genome shotgun (WGS) entry which is preliminary data.</text>
</comment>
<organism evidence="2 3">
    <name type="scientific">Lunasporangiospora selenospora</name>
    <dbReference type="NCBI Taxonomy" id="979761"/>
    <lineage>
        <taxon>Eukaryota</taxon>
        <taxon>Fungi</taxon>
        <taxon>Fungi incertae sedis</taxon>
        <taxon>Mucoromycota</taxon>
        <taxon>Mortierellomycotina</taxon>
        <taxon>Mortierellomycetes</taxon>
        <taxon>Mortierellales</taxon>
        <taxon>Mortierellaceae</taxon>
        <taxon>Lunasporangiospora</taxon>
    </lineage>
</organism>
<feature type="compositionally biased region" description="Gly residues" evidence="1">
    <location>
        <begin position="243"/>
        <end position="257"/>
    </location>
</feature>
<sequence length="353" mass="37487">MSNPVRGSSLTSGSHVPHPNVTLAPLPLHEDPQQNADYDPYASELGAENPRPLKSPTAASYPSSNWSHPDGPPRSPSEPLHSNHHYIQDYGASGAPSSLDLDLSGLSLEGPNNSNGVSSHLSGGPRDDMNSLPLHLSDDSQERKPLERSGYADDSRHPESEKEAAGQDENEGPALNAFEPGVAVSEGGQAPQRTASVDSTHSTVRAYAAANPNGITYTESSSSHGVGGAAGAGPDYQGYNGSHQGGYGQEYGYGGPEYGQNPSYRGPPSQQNFGQHPDPRYRPPQQYPGYGGSGGYSQPGYQDPQYDAYGQPYGSEYGQDYYQDQQYQQQQHYGGGYGGPGSGYEYGGGYRPQ</sequence>
<keyword evidence="3" id="KW-1185">Reference proteome</keyword>
<dbReference type="OrthoDB" id="10601546at2759"/>
<gene>
    <name evidence="2" type="ORF">BGW38_005689</name>
</gene>
<feature type="compositionally biased region" description="Polar residues" evidence="1">
    <location>
        <begin position="1"/>
        <end position="14"/>
    </location>
</feature>
<feature type="compositionally biased region" description="Low complexity" evidence="1">
    <location>
        <begin position="92"/>
        <end position="108"/>
    </location>
</feature>
<name>A0A9P6KAQ3_9FUNG</name>
<dbReference type="EMBL" id="JAABOA010003605">
    <property type="protein sequence ID" value="KAF9578484.1"/>
    <property type="molecule type" value="Genomic_DNA"/>
</dbReference>
<dbReference type="AlphaFoldDB" id="A0A9P6KAQ3"/>
<feature type="compositionally biased region" description="Polar residues" evidence="1">
    <location>
        <begin position="110"/>
        <end position="121"/>
    </location>
</feature>
<proteinExistence type="predicted"/>